<feature type="region of interest" description="Disordered" evidence="1">
    <location>
        <begin position="105"/>
        <end position="210"/>
    </location>
</feature>
<keyword evidence="2" id="KW-0472">Membrane</keyword>
<evidence type="ECO:0000256" key="1">
    <source>
        <dbReference type="SAM" id="MobiDB-lite"/>
    </source>
</evidence>
<keyword evidence="2" id="KW-0812">Transmembrane</keyword>
<dbReference type="AlphaFoldDB" id="A0A3B0NER2"/>
<dbReference type="EMBL" id="UIVT01000003">
    <property type="protein sequence ID" value="SVP93812.1"/>
    <property type="molecule type" value="Genomic_DNA"/>
</dbReference>
<name>A0A3B0NER2_THEAN</name>
<feature type="compositionally biased region" description="Basic and acidic residues" evidence="1">
    <location>
        <begin position="170"/>
        <end position="192"/>
    </location>
</feature>
<organism evidence="3">
    <name type="scientific">Theileria annulata</name>
    <dbReference type="NCBI Taxonomy" id="5874"/>
    <lineage>
        <taxon>Eukaryota</taxon>
        <taxon>Sar</taxon>
        <taxon>Alveolata</taxon>
        <taxon>Apicomplexa</taxon>
        <taxon>Aconoidasida</taxon>
        <taxon>Piroplasmida</taxon>
        <taxon>Theileriidae</taxon>
        <taxon>Theileria</taxon>
    </lineage>
</organism>
<accession>A0A3B0NER2</accession>
<keyword evidence="2" id="KW-1133">Transmembrane helix</keyword>
<feature type="compositionally biased region" description="Basic and acidic residues" evidence="1">
    <location>
        <begin position="105"/>
        <end position="140"/>
    </location>
</feature>
<evidence type="ECO:0000313" key="3">
    <source>
        <dbReference type="EMBL" id="SVP93008.1"/>
    </source>
</evidence>
<reference evidence="3" key="1">
    <citation type="submission" date="2018-07" db="EMBL/GenBank/DDBJ databases">
        <authorList>
            <person name="Quirk P.G."/>
            <person name="Krulwich T.A."/>
        </authorList>
    </citation>
    <scope>NUCLEOTIDE SEQUENCE</scope>
    <source>
        <strain evidence="3">Anand</strain>
    </source>
</reference>
<dbReference type="EMBL" id="UIVS01000003">
    <property type="protein sequence ID" value="SVP93008.1"/>
    <property type="molecule type" value="Genomic_DNA"/>
</dbReference>
<evidence type="ECO:0000313" key="4">
    <source>
        <dbReference type="EMBL" id="SVP93812.1"/>
    </source>
</evidence>
<feature type="transmembrane region" description="Helical" evidence="2">
    <location>
        <begin position="12"/>
        <end position="39"/>
    </location>
</feature>
<sequence>MDSIRTKKSTKKAWIVGGILLLGLVIIALIVSLAISGVFDSDKDQKVAVPTITTVPDAFEFIEQVYKKNYPKVDEETTKDLKDLELIKKQIIARLDLKKEIEDEEKKLKESSGTDKETKAVPEKLEGDKLEESEGSEDKKHLKTRKSPIEAPSPVDVNEGELEAALGKDVSGEHKETVGGKAGETENKKTEIRNGFAFWRKGSERNGSQI</sequence>
<gene>
    <name evidence="4" type="ORF">TAT_000280700</name>
    <name evidence="3" type="ORF">TAV_000280800</name>
</gene>
<proteinExistence type="predicted"/>
<evidence type="ECO:0000256" key="2">
    <source>
        <dbReference type="SAM" id="Phobius"/>
    </source>
</evidence>
<dbReference type="VEuPathDB" id="PiroplasmaDB:TA17695"/>
<protein>
    <submittedName>
        <fullName evidence="3">Uncharacterized protein</fullName>
    </submittedName>
</protein>